<dbReference type="InterPro" id="IPR003660">
    <property type="entry name" value="HAMP_dom"/>
</dbReference>
<dbReference type="Pfam" id="PF00990">
    <property type="entry name" value="GGDEF"/>
    <property type="match status" value="1"/>
</dbReference>
<dbReference type="Gene3D" id="3.30.70.270">
    <property type="match status" value="1"/>
</dbReference>
<evidence type="ECO:0000256" key="4">
    <source>
        <dbReference type="SAM" id="Phobius"/>
    </source>
</evidence>
<keyword evidence="4" id="KW-0812">Transmembrane</keyword>
<dbReference type="SUPFAM" id="SSF55781">
    <property type="entry name" value="GAF domain-like"/>
    <property type="match status" value="1"/>
</dbReference>
<gene>
    <name evidence="7" type="ORF">M8A51_25480</name>
</gene>
<dbReference type="PROSITE" id="PS50885">
    <property type="entry name" value="HAMP"/>
    <property type="match status" value="1"/>
</dbReference>
<feature type="coiled-coil region" evidence="3">
    <location>
        <begin position="223"/>
        <end position="257"/>
    </location>
</feature>
<evidence type="ECO:0000256" key="3">
    <source>
        <dbReference type="SAM" id="Coils"/>
    </source>
</evidence>
<evidence type="ECO:0000256" key="1">
    <source>
        <dbReference type="ARBA" id="ARBA00012528"/>
    </source>
</evidence>
<evidence type="ECO:0000313" key="7">
    <source>
        <dbReference type="EMBL" id="MCM5682890.1"/>
    </source>
</evidence>
<dbReference type="EMBL" id="JAMKFE010000026">
    <property type="protein sequence ID" value="MCM5682890.1"/>
    <property type="molecule type" value="Genomic_DNA"/>
</dbReference>
<dbReference type="InterPro" id="IPR043128">
    <property type="entry name" value="Rev_trsase/Diguanyl_cyclase"/>
</dbReference>
<dbReference type="InterPro" id="IPR000160">
    <property type="entry name" value="GGDEF_dom"/>
</dbReference>
<keyword evidence="4" id="KW-1133">Transmembrane helix</keyword>
<dbReference type="RefSeq" id="WP_251781432.1">
    <property type="nucleotide sequence ID" value="NZ_JAMKFE010000026.1"/>
</dbReference>
<dbReference type="SUPFAM" id="SSF55073">
    <property type="entry name" value="Nucleotide cyclase"/>
    <property type="match status" value="1"/>
</dbReference>
<dbReference type="Proteomes" id="UP001165541">
    <property type="component" value="Unassembled WGS sequence"/>
</dbReference>
<comment type="catalytic activity">
    <reaction evidence="2">
        <text>2 GTP = 3',3'-c-di-GMP + 2 diphosphate</text>
        <dbReference type="Rhea" id="RHEA:24898"/>
        <dbReference type="ChEBI" id="CHEBI:33019"/>
        <dbReference type="ChEBI" id="CHEBI:37565"/>
        <dbReference type="ChEBI" id="CHEBI:58805"/>
        <dbReference type="EC" id="2.7.7.65"/>
    </reaction>
</comment>
<comment type="caution">
    <text evidence="7">The sequence shown here is derived from an EMBL/GenBank/DDBJ whole genome shotgun (WGS) entry which is preliminary data.</text>
</comment>
<feature type="transmembrane region" description="Helical" evidence="4">
    <location>
        <begin position="12"/>
        <end position="37"/>
    </location>
</feature>
<dbReference type="InterPro" id="IPR050469">
    <property type="entry name" value="Diguanylate_Cyclase"/>
</dbReference>
<name>A0ABT0YVX2_9BURK</name>
<organism evidence="7 8">
    <name type="scientific">Caldimonas mangrovi</name>
    <dbReference type="NCBI Taxonomy" id="2944811"/>
    <lineage>
        <taxon>Bacteria</taxon>
        <taxon>Pseudomonadati</taxon>
        <taxon>Pseudomonadota</taxon>
        <taxon>Betaproteobacteria</taxon>
        <taxon>Burkholderiales</taxon>
        <taxon>Sphaerotilaceae</taxon>
        <taxon>Caldimonas</taxon>
    </lineage>
</organism>
<dbReference type="InterPro" id="IPR029787">
    <property type="entry name" value="Nucleotide_cyclase"/>
</dbReference>
<protein>
    <recommendedName>
        <fullName evidence="1">diguanylate cyclase</fullName>
        <ecNumber evidence="1">2.7.7.65</ecNumber>
    </recommendedName>
</protein>
<keyword evidence="3" id="KW-0175">Coiled coil</keyword>
<proteinExistence type="predicted"/>
<reference evidence="7" key="1">
    <citation type="submission" date="2022-05" db="EMBL/GenBank/DDBJ databases">
        <title>Schlegelella sp. nov., isolated from mangrove soil.</title>
        <authorList>
            <person name="Liu Y."/>
            <person name="Ge X."/>
            <person name="Liu W."/>
        </authorList>
    </citation>
    <scope>NUCLEOTIDE SEQUENCE</scope>
    <source>
        <strain evidence="7">S2-27</strain>
    </source>
</reference>
<dbReference type="NCBIfam" id="TIGR00254">
    <property type="entry name" value="GGDEF"/>
    <property type="match status" value="1"/>
</dbReference>
<feature type="transmembrane region" description="Helical" evidence="4">
    <location>
        <begin position="155"/>
        <end position="177"/>
    </location>
</feature>
<keyword evidence="8" id="KW-1185">Reference proteome</keyword>
<sequence>MRRLPKPKESLGVQLVLAILGFCLVFTVLTVAVRTWWAWQAGVAAMSAELTLIEQVYRRTLSKAIWEMDRESLETHLASAAKVPSVGRVALTITPAHRAPEVIDRRQEGWVASGVAPARRLVLAYEPFPGSSETLGELLLFGDERVLWSRLGEEVSAIVTTQIIQSLLLASLILLVFRRSVTVHVRRIANHLGQLTPVTLGQRLSLDRPGHRDDELSLLVAGVNQLQDNLSDYLEQQQRYESELAQHRDRLADLVRERTAELEALAAAQQLVLTLSNRLIHAPYDAFDKHLLGCLREVAQRLGATMAAWYVRDDATGGYALYLHWQAAGAVPSSHLQRVAADDWQQLQAVLDRDELVDTPSRAALAQTIGAGEAARVADWGIEAAAFTELRGGDEHFGLLMFGKPQAVVAWQPDERALLAMTAQMLVHSVRHKTQLIDIVQGQQALRAVNAQLAELARSDALTGLANRRHFDEAKELEFRRGQRLQQPLSLLVCDIDHFKLYNDTYGHARGDECLLAVAEAIRSSVRRAGDLVARIGGKEFAILLSATDEAAALALAERILGSVRDAAIAHAGSDEGPFVTLSIGLAVSTSQRANDFDALFRAADAALYRAKAGGRNRVVAAAPVASEAALDPHQPSDKEEMR</sequence>
<evidence type="ECO:0000256" key="2">
    <source>
        <dbReference type="ARBA" id="ARBA00034247"/>
    </source>
</evidence>
<evidence type="ECO:0000313" key="8">
    <source>
        <dbReference type="Proteomes" id="UP001165541"/>
    </source>
</evidence>
<dbReference type="PANTHER" id="PTHR45138:SF9">
    <property type="entry name" value="DIGUANYLATE CYCLASE DGCM-RELATED"/>
    <property type="match status" value="1"/>
</dbReference>
<dbReference type="CDD" id="cd01949">
    <property type="entry name" value="GGDEF"/>
    <property type="match status" value="1"/>
</dbReference>
<keyword evidence="4" id="KW-0472">Membrane</keyword>
<accession>A0ABT0YVX2</accession>
<feature type="domain" description="GGDEF" evidence="6">
    <location>
        <begin position="487"/>
        <end position="624"/>
    </location>
</feature>
<dbReference type="PROSITE" id="PS50887">
    <property type="entry name" value="GGDEF"/>
    <property type="match status" value="1"/>
</dbReference>
<dbReference type="SMART" id="SM00267">
    <property type="entry name" value="GGDEF"/>
    <property type="match status" value="1"/>
</dbReference>
<evidence type="ECO:0000259" key="6">
    <source>
        <dbReference type="PROSITE" id="PS50887"/>
    </source>
</evidence>
<evidence type="ECO:0000259" key="5">
    <source>
        <dbReference type="PROSITE" id="PS50885"/>
    </source>
</evidence>
<dbReference type="PANTHER" id="PTHR45138">
    <property type="entry name" value="REGULATORY COMPONENTS OF SENSORY TRANSDUCTION SYSTEM"/>
    <property type="match status" value="1"/>
</dbReference>
<feature type="domain" description="HAMP" evidence="5">
    <location>
        <begin position="179"/>
        <end position="235"/>
    </location>
</feature>
<dbReference type="EC" id="2.7.7.65" evidence="1"/>